<proteinExistence type="inferred from homology"/>
<dbReference type="InterPro" id="IPR011012">
    <property type="entry name" value="Longin-like_dom_sf"/>
</dbReference>
<dbReference type="Pfam" id="PF13774">
    <property type="entry name" value="Longin"/>
    <property type="match status" value="1"/>
</dbReference>
<sequence length="260" mass="28366">MLRRISFSSAPLLSDGLCKLQDEPPLSSLVHYSAVSKGTIVLSEYTQEGRTESPGMAAACLENVPPLHARFSYTTHQRRFICLLDGVATYCAIMDEGLSKADAFSFLQKVRDAFHAFGKGRGMSLTLGAHFLDDEMTSVMSNLAASFVGIPQREKDRIQAEYQTLSAAGVDLDVSSPSAVAPLDDMSDHEFNLKTEEGRLGSRALWLTLIGKARKGKKKDFHICLLSRKSDLKGSPTSRVPRVETSSSFDNGGPFDISIL</sequence>
<dbReference type="PANTHER" id="PTHR47461:SF1">
    <property type="entry name" value="PHYTOLONGIN PHYL1.2"/>
    <property type="match status" value="1"/>
</dbReference>
<evidence type="ECO:0000256" key="3">
    <source>
        <dbReference type="ARBA" id="ARBA00023136"/>
    </source>
</evidence>
<keyword evidence="6" id="KW-1185">Reference proteome</keyword>
<reference evidence="5" key="1">
    <citation type="submission" date="2021-01" db="EMBL/GenBank/DDBJ databases">
        <title>Adiantum capillus-veneris genome.</title>
        <authorList>
            <person name="Fang Y."/>
            <person name="Liao Q."/>
        </authorList>
    </citation>
    <scope>NUCLEOTIDE SEQUENCE</scope>
    <source>
        <strain evidence="5">H3</strain>
        <tissue evidence="5">Leaf</tissue>
    </source>
</reference>
<organism evidence="5 6">
    <name type="scientific">Adiantum capillus-veneris</name>
    <name type="common">Maidenhair fern</name>
    <dbReference type="NCBI Taxonomy" id="13818"/>
    <lineage>
        <taxon>Eukaryota</taxon>
        <taxon>Viridiplantae</taxon>
        <taxon>Streptophyta</taxon>
        <taxon>Embryophyta</taxon>
        <taxon>Tracheophyta</taxon>
        <taxon>Polypodiopsida</taxon>
        <taxon>Polypodiidae</taxon>
        <taxon>Polypodiales</taxon>
        <taxon>Pteridineae</taxon>
        <taxon>Pteridaceae</taxon>
        <taxon>Vittarioideae</taxon>
        <taxon>Adiantum</taxon>
    </lineage>
</organism>
<dbReference type="InterPro" id="IPR044783">
    <property type="entry name" value="PHYL"/>
</dbReference>
<dbReference type="GO" id="GO:0016020">
    <property type="term" value="C:membrane"/>
    <property type="evidence" value="ECO:0007669"/>
    <property type="project" value="UniProtKB-SubCell"/>
</dbReference>
<comment type="caution">
    <text evidence="5">The sequence shown here is derived from an EMBL/GenBank/DDBJ whole genome shotgun (WGS) entry which is preliminary data.</text>
</comment>
<accession>A0A9D4Z685</accession>
<evidence type="ECO:0000256" key="1">
    <source>
        <dbReference type="ARBA" id="ARBA00004370"/>
    </source>
</evidence>
<dbReference type="PROSITE" id="PS50859">
    <property type="entry name" value="LONGIN"/>
    <property type="match status" value="1"/>
</dbReference>
<evidence type="ECO:0000313" key="5">
    <source>
        <dbReference type="EMBL" id="KAI5061256.1"/>
    </source>
</evidence>
<dbReference type="CDD" id="cd14824">
    <property type="entry name" value="Longin"/>
    <property type="match status" value="1"/>
</dbReference>
<name>A0A9D4Z685_ADICA</name>
<keyword evidence="3" id="KW-0472">Membrane</keyword>
<evidence type="ECO:0000256" key="2">
    <source>
        <dbReference type="ARBA" id="ARBA00008025"/>
    </source>
</evidence>
<comment type="similarity">
    <text evidence="2">Belongs to the synaptobrevin family.</text>
</comment>
<gene>
    <name evidence="5" type="ORF">GOP47_0023761</name>
</gene>
<protein>
    <recommendedName>
        <fullName evidence="4">Longin domain-containing protein</fullName>
    </recommendedName>
</protein>
<dbReference type="InterPro" id="IPR010908">
    <property type="entry name" value="Longin_dom"/>
</dbReference>
<dbReference type="EMBL" id="JABFUD020000023">
    <property type="protein sequence ID" value="KAI5061256.1"/>
    <property type="molecule type" value="Genomic_DNA"/>
</dbReference>
<dbReference type="SMART" id="SM01270">
    <property type="entry name" value="Longin"/>
    <property type="match status" value="1"/>
</dbReference>
<evidence type="ECO:0000259" key="4">
    <source>
        <dbReference type="PROSITE" id="PS50859"/>
    </source>
</evidence>
<evidence type="ECO:0000313" key="6">
    <source>
        <dbReference type="Proteomes" id="UP000886520"/>
    </source>
</evidence>
<dbReference type="PANTHER" id="PTHR47461">
    <property type="entry name" value="PHYTOLONGIN PHYL1.2"/>
    <property type="match status" value="1"/>
</dbReference>
<feature type="domain" description="Longin" evidence="4">
    <location>
        <begin position="29"/>
        <end position="114"/>
    </location>
</feature>
<dbReference type="Gene3D" id="3.30.450.50">
    <property type="entry name" value="Longin domain"/>
    <property type="match status" value="1"/>
</dbReference>
<dbReference type="OrthoDB" id="1918034at2759"/>
<dbReference type="AlphaFoldDB" id="A0A9D4Z685"/>
<dbReference type="SUPFAM" id="SSF64356">
    <property type="entry name" value="SNARE-like"/>
    <property type="match status" value="1"/>
</dbReference>
<dbReference type="Proteomes" id="UP000886520">
    <property type="component" value="Chromosome 23"/>
</dbReference>
<comment type="subcellular location">
    <subcellularLocation>
        <location evidence="1">Membrane</location>
    </subcellularLocation>
</comment>